<comment type="subcellular location">
    <subcellularLocation>
        <location evidence="1 7">Nucleus</location>
    </subcellularLocation>
</comment>
<evidence type="ECO:0000256" key="5">
    <source>
        <dbReference type="ARBA" id="ARBA00023204"/>
    </source>
</evidence>
<feature type="domain" description="Non-structural maintenance of chromosome element 4 C-terminal" evidence="8">
    <location>
        <begin position="205"/>
        <end position="292"/>
    </location>
</feature>
<dbReference type="PANTHER" id="PTHR16140:SF0">
    <property type="entry name" value="NON-STRUCTURAL MAINTENANCE OF CHROMOSOMES ELEMENT 4"/>
    <property type="match status" value="1"/>
</dbReference>
<reference evidence="9" key="1">
    <citation type="submission" date="2017-01" db="EMBL/GenBank/DDBJ databases">
        <title>A deep insight into the sialotranscriptome of adult male and female Cluex tarsalis mosquitoes.</title>
        <authorList>
            <person name="Ribeiro J.M."/>
            <person name="Moreira F."/>
            <person name="Bernard K.A."/>
            <person name="Calvo E."/>
        </authorList>
    </citation>
    <scope>NUCLEOTIDE SEQUENCE</scope>
    <source>
        <strain evidence="9">Kern County</strain>
        <tissue evidence="9">Salivary glands</tissue>
    </source>
</reference>
<keyword evidence="3 7" id="KW-0227">DNA damage</keyword>
<evidence type="ECO:0000256" key="1">
    <source>
        <dbReference type="ARBA" id="ARBA00004123"/>
    </source>
</evidence>
<evidence type="ECO:0000256" key="6">
    <source>
        <dbReference type="ARBA" id="ARBA00023242"/>
    </source>
</evidence>
<evidence type="ECO:0000256" key="3">
    <source>
        <dbReference type="ARBA" id="ARBA00022763"/>
    </source>
</evidence>
<protein>
    <recommendedName>
        <fullName evidence="7">Non-structural maintenance of chromosomes element 4</fullName>
    </recommendedName>
</protein>
<dbReference type="GO" id="GO:0030915">
    <property type="term" value="C:Smc5-Smc6 complex"/>
    <property type="evidence" value="ECO:0007669"/>
    <property type="project" value="UniProtKB-UniRule"/>
</dbReference>
<evidence type="ECO:0000256" key="7">
    <source>
        <dbReference type="RuleBase" id="RU365071"/>
    </source>
</evidence>
<keyword evidence="4 7" id="KW-0233">DNA recombination</keyword>
<dbReference type="AlphaFoldDB" id="A0A1Q3F028"/>
<dbReference type="Pfam" id="PF08743">
    <property type="entry name" value="Nse4_C"/>
    <property type="match status" value="1"/>
</dbReference>
<dbReference type="EMBL" id="GFDL01014135">
    <property type="protein sequence ID" value="JAV20910.1"/>
    <property type="molecule type" value="Transcribed_RNA"/>
</dbReference>
<comment type="function">
    <text evidence="7">Component of the SMC5-SMC6 complex, that promotes sister chromatid alignment after DNA damage and facilitates double-stranded DNA breaks (DSBs) repair via homologous recombination between sister chromatids.</text>
</comment>
<keyword evidence="6 7" id="KW-0539">Nucleus</keyword>
<dbReference type="GO" id="GO:0005634">
    <property type="term" value="C:nucleus"/>
    <property type="evidence" value="ECO:0007669"/>
    <property type="project" value="UniProtKB-SubCell"/>
</dbReference>
<evidence type="ECO:0000256" key="2">
    <source>
        <dbReference type="ARBA" id="ARBA00008997"/>
    </source>
</evidence>
<organism evidence="9">
    <name type="scientific">Culex tarsalis</name>
    <name type="common">Encephalitis mosquito</name>
    <dbReference type="NCBI Taxonomy" id="7177"/>
    <lineage>
        <taxon>Eukaryota</taxon>
        <taxon>Metazoa</taxon>
        <taxon>Ecdysozoa</taxon>
        <taxon>Arthropoda</taxon>
        <taxon>Hexapoda</taxon>
        <taxon>Insecta</taxon>
        <taxon>Pterygota</taxon>
        <taxon>Neoptera</taxon>
        <taxon>Endopterygota</taxon>
        <taxon>Diptera</taxon>
        <taxon>Nematocera</taxon>
        <taxon>Culicoidea</taxon>
        <taxon>Culicidae</taxon>
        <taxon>Culicinae</taxon>
        <taxon>Culicini</taxon>
        <taxon>Culex</taxon>
        <taxon>Culex</taxon>
    </lineage>
</organism>
<dbReference type="GO" id="GO:0006310">
    <property type="term" value="P:DNA recombination"/>
    <property type="evidence" value="ECO:0007669"/>
    <property type="project" value="UniProtKB-UniRule"/>
</dbReference>
<proteinExistence type="inferred from homology"/>
<evidence type="ECO:0000259" key="8">
    <source>
        <dbReference type="Pfam" id="PF08743"/>
    </source>
</evidence>
<evidence type="ECO:0000256" key="4">
    <source>
        <dbReference type="ARBA" id="ARBA00023172"/>
    </source>
</evidence>
<keyword evidence="5 7" id="KW-0234">DNA repair</keyword>
<sequence>MDRKEITLKIERLVRKQKYKQLLEKGAELGLRAETADPVETFEAVTKIIEQSNALQNEGRCKDRAENATEVLMDAQVIKMSHDVVHAAMQRMGNSEFADDELVGVILTTFDNDEGVQDWDKITREAASVFRMTKHTQSLYGTFDAEATPVQKVARQRTQRQRVDYGQAKKPETVDKLQKKEKTAQKLNVIFAQIIELYQKRHETPIPYFELICDPEDFMNTVDNAFQISFLIRDGRVALLTDQNHEPLIRPTTQREADQGKQMSETTQAILGLNPKKWREIVEKFQVDEPMLVLDRAEHSVLTQSQR</sequence>
<name>A0A1Q3F028_CULTA</name>
<comment type="similarity">
    <text evidence="2 7">Belongs to the NSE4 family.</text>
</comment>
<evidence type="ECO:0000313" key="9">
    <source>
        <dbReference type="EMBL" id="JAV20910.1"/>
    </source>
</evidence>
<comment type="subunit">
    <text evidence="7">Component of the SMC5-SMC6 complex.</text>
</comment>
<dbReference type="InterPro" id="IPR014854">
    <property type="entry name" value="Nse4_C"/>
</dbReference>
<dbReference type="InterPro" id="IPR027786">
    <property type="entry name" value="Nse4/EID"/>
</dbReference>
<dbReference type="GO" id="GO:0006281">
    <property type="term" value="P:DNA repair"/>
    <property type="evidence" value="ECO:0007669"/>
    <property type="project" value="UniProtKB-UniRule"/>
</dbReference>
<dbReference type="PANTHER" id="PTHR16140">
    <property type="entry name" value="NON-STRUCTURAL MAINTENANCE OF CHROMOSOMES ELEMENT 4"/>
    <property type="match status" value="1"/>
</dbReference>
<accession>A0A1Q3F028</accession>